<evidence type="ECO:0000256" key="1">
    <source>
        <dbReference type="SAM" id="MobiDB-lite"/>
    </source>
</evidence>
<proteinExistence type="predicted"/>
<dbReference type="PANTHER" id="PTHR34457:SF3">
    <property type="entry name" value="PROTEIN TIC236, CHLOROPLASTIC"/>
    <property type="match status" value="1"/>
</dbReference>
<reference evidence="3 4" key="1">
    <citation type="journal article" date="2021" name="Nat. Plants">
        <title>The Taxus genome provides insights into paclitaxel biosynthesis.</title>
        <authorList>
            <person name="Xiong X."/>
            <person name="Gou J."/>
            <person name="Liao Q."/>
            <person name="Li Y."/>
            <person name="Zhou Q."/>
            <person name="Bi G."/>
            <person name="Li C."/>
            <person name="Du R."/>
            <person name="Wang X."/>
            <person name="Sun T."/>
            <person name="Guo L."/>
            <person name="Liang H."/>
            <person name="Lu P."/>
            <person name="Wu Y."/>
            <person name="Zhang Z."/>
            <person name="Ro D.K."/>
            <person name="Shang Y."/>
            <person name="Huang S."/>
            <person name="Yan J."/>
        </authorList>
    </citation>
    <scope>NUCLEOTIDE SEQUENCE [LARGE SCALE GENOMIC DNA]</scope>
    <source>
        <strain evidence="3">Ta-2019</strain>
    </source>
</reference>
<name>A0AA38GLH6_TAXCH</name>
<evidence type="ECO:0000313" key="4">
    <source>
        <dbReference type="Proteomes" id="UP000824469"/>
    </source>
</evidence>
<comment type="caution">
    <text evidence="3">The sequence shown here is derived from an EMBL/GenBank/DDBJ whole genome shotgun (WGS) entry which is preliminary data.</text>
</comment>
<accession>A0AA38GLH6</accession>
<evidence type="ECO:0000313" key="3">
    <source>
        <dbReference type="EMBL" id="KAH9324119.1"/>
    </source>
</evidence>
<dbReference type="Proteomes" id="UP000824469">
    <property type="component" value="Unassembled WGS sequence"/>
</dbReference>
<keyword evidence="2" id="KW-1133">Transmembrane helix</keyword>
<feature type="transmembrane region" description="Helical" evidence="2">
    <location>
        <begin position="159"/>
        <end position="183"/>
    </location>
</feature>
<protein>
    <recommendedName>
        <fullName evidence="5">Embryo defective 2410 protein</fullName>
    </recommendedName>
</protein>
<dbReference type="PANTHER" id="PTHR34457">
    <property type="entry name" value="EMBRYO DEFECTIVE 2410"/>
    <property type="match status" value="1"/>
</dbReference>
<dbReference type="InterPro" id="IPR053022">
    <property type="entry name" value="Chloroplast_translocon_comp"/>
</dbReference>
<sequence>MSCGVTMISGNGNLRNPMAVTCSHGAAMHPLVLGSAHGKRKIRLKKFLHKQFLGIPLKELQTRLSRGQGWGQILDKGGKARIFCCQQRNPFLQAYMKLNEVGKDLERKLNFQSRVQWHFQYPLQDMSMFKAHTDMFKARMGMLKDHISRWREWFSFKGLFIIHFMVVLGVLFLCAEAGAQAYIERRVLPSVATTMGDYLGRKLKLGRVQKLSLLWGTVSLESCSLGPHSEEFSCGELPNIRLQLRPLTSLRQRQWIVKAILVQPHVLIAQKEDWTWLGIPTPLENPLRKHSSNEKGIDPRTKIRRLARERAAIQSAEERNKAARKWAQEGYIFADIEEPRLLDKESTMHAEEIVNCESMNCTEEEFTVEKGFDTGENGIEEQLHHKCTGGVWNESRMEGSEWERGFEHDSLDISFILKMSLSNVKLWLKENMVSPLLYQFRRSGLESESFSQKATMQRRNLDHSAAAARTYFENLDKRQRSDAEDGGGCTVKFDMAEDREKEMEDLDEENGKSIAKNMEQVNRAQMVEINKEPSERKSHASSIIKHSSNSVSLIRLEDFLLERGIESVGPETTSEDQFPKHSSTNGIDNEKGSVYEAVVQPIHELCQTTESCKSSDNYCETGSKESVYAKSTTEKTSAHYSNAMNIVFQEIAGDLHNNHSGDMETIREREGKDWSQNDITWGSSPVLASLRTSRDMSQEKSAVSKSSKFHVLRGRIMTTFLDNFITFVQRMEGYLRNKFKQHAADSESGDLKRIYIGGSEQILPISLDSVTFRGGTLMLLGYGDNEPRIMENIDGHLKFQNRYERMHFQLSGRPKEWRTGYPTKDGGKLFVNAFVDHMQKKWHVNINARDLFAPLFERLLEIPIVWSNGRASGEVHICMSKGDHFPNLHGQLDVRGLEFQVLDTPSSFSALCGSLCFQGQRIFLHNASCIFGEVPLEVSGDFGINPEEGEYHLMCQVPNVEVNALMRTLKAKSPLYPVAGSLKAVFNCQGPLDVPVFVGSAVISKKHNDDLNMPSSVVSEVVRKNRDIGAVAAFDRVPFSYMSANFTFNSDNCMADLYGIRATLADGGEIRGAGNAWICQEGEMDENAVEVNFSGNVHFDNVVRHYALDAIQVIPVKLGDVNIEAKLFGSILRPRYDIKWTAPKAEGSFTDARGEIIISHEAITISSSSTTFDLLTKIQIACPNLHDSEKEISGLIPAVSSDILSVTADLRLQGFNILGSTPFGSIGSSKPMHMKLTGRTKFEGRVVKSSNSSVDENVAWKEFSSPDECGGMKASGLVGEVHLSGIRLNQLLVAPQLVGSLDISPQSFKLDATGRPDESLLIEIVGALHLSSSETSPYDLVKRKVSLSLQKGQLRTNIFFQPGHLASLEVRHLQLDELELASLRGMVQKAEIQLNFQKRRGQGNLSVMRPRFSGVQGESLDLSARWSGDVITIEKSVLEQSYSRYELQGEYVLPGTRDRFPGDREKGDGLLKRAMAGQLGDLISSMGRWRLRLEVPVAEVAEMLPFARLLSRSIDPAVLSRSKELFMHGVQNVGFYAENLKKQLESANFCVIAQAVQGNEYFLTDEEIPEAIQLPGLAELKGRWHGNFDASGGGNGDTTVRQFCYLK</sequence>
<evidence type="ECO:0008006" key="5">
    <source>
        <dbReference type="Google" id="ProtNLM"/>
    </source>
</evidence>
<keyword evidence="2" id="KW-0812">Transmembrane</keyword>
<evidence type="ECO:0000256" key="2">
    <source>
        <dbReference type="SAM" id="Phobius"/>
    </source>
</evidence>
<dbReference type="EMBL" id="JAHRHJ020000002">
    <property type="protein sequence ID" value="KAH9324119.1"/>
    <property type="molecule type" value="Genomic_DNA"/>
</dbReference>
<gene>
    <name evidence="3" type="ORF">KI387_004297</name>
</gene>
<feature type="compositionally biased region" description="Polar residues" evidence="1">
    <location>
        <begin position="570"/>
        <end position="587"/>
    </location>
</feature>
<feature type="region of interest" description="Disordered" evidence="1">
    <location>
        <begin position="570"/>
        <end position="589"/>
    </location>
</feature>
<organism evidence="3 4">
    <name type="scientific">Taxus chinensis</name>
    <name type="common">Chinese yew</name>
    <name type="synonym">Taxus wallichiana var. chinensis</name>
    <dbReference type="NCBI Taxonomy" id="29808"/>
    <lineage>
        <taxon>Eukaryota</taxon>
        <taxon>Viridiplantae</taxon>
        <taxon>Streptophyta</taxon>
        <taxon>Embryophyta</taxon>
        <taxon>Tracheophyta</taxon>
        <taxon>Spermatophyta</taxon>
        <taxon>Pinopsida</taxon>
        <taxon>Pinidae</taxon>
        <taxon>Conifers II</taxon>
        <taxon>Cupressales</taxon>
        <taxon>Taxaceae</taxon>
        <taxon>Taxus</taxon>
    </lineage>
</organism>
<keyword evidence="2" id="KW-0472">Membrane</keyword>
<keyword evidence="4" id="KW-1185">Reference proteome</keyword>